<dbReference type="PROSITE" id="PS00562">
    <property type="entry name" value="CBM1_1"/>
    <property type="match status" value="1"/>
</dbReference>
<dbReference type="EMBL" id="KK583272">
    <property type="protein sequence ID" value="KDO22226.1"/>
    <property type="molecule type" value="Genomic_DNA"/>
</dbReference>
<dbReference type="GO" id="GO:0005975">
    <property type="term" value="P:carbohydrate metabolic process"/>
    <property type="evidence" value="ECO:0007669"/>
    <property type="project" value="InterPro"/>
</dbReference>
<dbReference type="SUPFAM" id="SSF57180">
    <property type="entry name" value="Cellulose-binding domain"/>
    <property type="match status" value="2"/>
</dbReference>
<keyword evidence="1 2" id="KW-0732">Signal</keyword>
<dbReference type="OrthoDB" id="168153at2759"/>
<gene>
    <name evidence="4" type="ORF">SPRG_12310</name>
</gene>
<dbReference type="OMA" id="TRFNRCL"/>
<name>A0A067C6S7_SAPPC</name>
<dbReference type="Pfam" id="PF00734">
    <property type="entry name" value="CBM_1"/>
    <property type="match status" value="2"/>
</dbReference>
<evidence type="ECO:0000256" key="1">
    <source>
        <dbReference type="ARBA" id="ARBA00022729"/>
    </source>
</evidence>
<accession>A0A067C6S7</accession>
<reference evidence="4 5" key="1">
    <citation type="journal article" date="2013" name="PLoS Genet.">
        <title>Distinctive expansion of potential virulence genes in the genome of the oomycete fish pathogen Saprolegnia parasitica.</title>
        <authorList>
            <person name="Jiang R.H."/>
            <person name="de Bruijn I."/>
            <person name="Haas B.J."/>
            <person name="Belmonte R."/>
            <person name="Lobach L."/>
            <person name="Christie J."/>
            <person name="van den Ackerveken G."/>
            <person name="Bottin A."/>
            <person name="Bulone V."/>
            <person name="Diaz-Moreno S.M."/>
            <person name="Dumas B."/>
            <person name="Fan L."/>
            <person name="Gaulin E."/>
            <person name="Govers F."/>
            <person name="Grenville-Briggs L.J."/>
            <person name="Horner N.R."/>
            <person name="Levin J.Z."/>
            <person name="Mammella M."/>
            <person name="Meijer H.J."/>
            <person name="Morris P."/>
            <person name="Nusbaum C."/>
            <person name="Oome S."/>
            <person name="Phillips A.J."/>
            <person name="van Rooyen D."/>
            <person name="Rzeszutek E."/>
            <person name="Saraiva M."/>
            <person name="Secombes C.J."/>
            <person name="Seidl M.F."/>
            <person name="Snel B."/>
            <person name="Stassen J.H."/>
            <person name="Sykes S."/>
            <person name="Tripathy S."/>
            <person name="van den Berg H."/>
            <person name="Vega-Arreguin J.C."/>
            <person name="Wawra S."/>
            <person name="Young S.K."/>
            <person name="Zeng Q."/>
            <person name="Dieguez-Uribeondo J."/>
            <person name="Russ C."/>
            <person name="Tyler B.M."/>
            <person name="van West P."/>
        </authorList>
    </citation>
    <scope>NUCLEOTIDE SEQUENCE [LARGE SCALE GENOMIC DNA]</scope>
    <source>
        <strain evidence="4 5">CBS 223.65</strain>
    </source>
</reference>
<protein>
    <recommendedName>
        <fullName evidence="3">CBM1 domain-containing protein</fullName>
    </recommendedName>
</protein>
<evidence type="ECO:0000256" key="2">
    <source>
        <dbReference type="SAM" id="SignalP"/>
    </source>
</evidence>
<dbReference type="Proteomes" id="UP000030745">
    <property type="component" value="Unassembled WGS sequence"/>
</dbReference>
<proteinExistence type="predicted"/>
<sequence>MKIASTVALLAASASALHVRSASNAHVSVWGQCGGKNHNSDTTCATGSYCKVINEWFSQCQPGGNGQVGVWGRCGGKDYDGDTQCTPGNECKVWNDYYSQCVPSENDGKKDDTSGALPAGWLELPGLKWTLLDNDLATTDDKSFADCVQSGTKPATDGMTRFFAVWDSTKKVCHVASTVYTYEMTPGFTSAVKYNADKYVCTANADYANDEVNSFQTRFNRCLDSCDNLGDGCNGVTYVREATSGYGKCSLKLRKDTSAAPKTTSDAPSIPLFLVR</sequence>
<dbReference type="KEGG" id="spar:SPRG_12310"/>
<organism evidence="4 5">
    <name type="scientific">Saprolegnia parasitica (strain CBS 223.65)</name>
    <dbReference type="NCBI Taxonomy" id="695850"/>
    <lineage>
        <taxon>Eukaryota</taxon>
        <taxon>Sar</taxon>
        <taxon>Stramenopiles</taxon>
        <taxon>Oomycota</taxon>
        <taxon>Saprolegniomycetes</taxon>
        <taxon>Saprolegniales</taxon>
        <taxon>Saprolegniaceae</taxon>
        <taxon>Saprolegnia</taxon>
    </lineage>
</organism>
<evidence type="ECO:0000313" key="5">
    <source>
        <dbReference type="Proteomes" id="UP000030745"/>
    </source>
</evidence>
<dbReference type="RefSeq" id="XP_012207064.1">
    <property type="nucleotide sequence ID" value="XM_012351674.1"/>
</dbReference>
<dbReference type="STRING" id="695850.A0A067C6S7"/>
<dbReference type="PROSITE" id="PS51164">
    <property type="entry name" value="CBM1_2"/>
    <property type="match status" value="2"/>
</dbReference>
<feature type="domain" description="CBM1" evidence="3">
    <location>
        <begin position="66"/>
        <end position="102"/>
    </location>
</feature>
<evidence type="ECO:0000259" key="3">
    <source>
        <dbReference type="PROSITE" id="PS51164"/>
    </source>
</evidence>
<dbReference type="GO" id="GO:0005576">
    <property type="term" value="C:extracellular region"/>
    <property type="evidence" value="ECO:0007669"/>
    <property type="project" value="InterPro"/>
</dbReference>
<feature type="chain" id="PRO_5001637443" description="CBM1 domain-containing protein" evidence="2">
    <location>
        <begin position="17"/>
        <end position="276"/>
    </location>
</feature>
<dbReference type="AlphaFoldDB" id="A0A067C6S7"/>
<keyword evidence="5" id="KW-1185">Reference proteome</keyword>
<feature type="domain" description="CBM1" evidence="3">
    <location>
        <begin position="25"/>
        <end position="61"/>
    </location>
</feature>
<dbReference type="SMART" id="SM00236">
    <property type="entry name" value="fCBD"/>
    <property type="match status" value="2"/>
</dbReference>
<dbReference type="GeneID" id="24134281"/>
<dbReference type="GO" id="GO:0030248">
    <property type="term" value="F:cellulose binding"/>
    <property type="evidence" value="ECO:0007669"/>
    <property type="project" value="InterPro"/>
</dbReference>
<dbReference type="InterPro" id="IPR035971">
    <property type="entry name" value="CBD_sf"/>
</dbReference>
<dbReference type="VEuPathDB" id="FungiDB:SPRG_12310"/>
<dbReference type="InterPro" id="IPR000254">
    <property type="entry name" value="CBD"/>
</dbReference>
<feature type="signal peptide" evidence="2">
    <location>
        <begin position="1"/>
        <end position="16"/>
    </location>
</feature>
<evidence type="ECO:0000313" key="4">
    <source>
        <dbReference type="EMBL" id="KDO22226.1"/>
    </source>
</evidence>